<dbReference type="AlphaFoldDB" id="A0A315EVL5"/>
<accession>A0A315EVL5</accession>
<organism evidence="2 3">
    <name type="scientific">Limnohabitans curvus</name>
    <dbReference type="NCBI Taxonomy" id="323423"/>
    <lineage>
        <taxon>Bacteria</taxon>
        <taxon>Pseudomonadati</taxon>
        <taxon>Pseudomonadota</taxon>
        <taxon>Betaproteobacteria</taxon>
        <taxon>Burkholderiales</taxon>
        <taxon>Comamonadaceae</taxon>
        <taxon>Limnohabitans</taxon>
    </lineage>
</organism>
<evidence type="ECO:0008006" key="4">
    <source>
        <dbReference type="Google" id="ProtNLM"/>
    </source>
</evidence>
<dbReference type="Proteomes" id="UP000251341">
    <property type="component" value="Unassembled WGS sequence"/>
</dbReference>
<feature type="signal peptide" evidence="1">
    <location>
        <begin position="1"/>
        <end position="27"/>
    </location>
</feature>
<evidence type="ECO:0000313" key="2">
    <source>
        <dbReference type="EMBL" id="PUE60012.1"/>
    </source>
</evidence>
<gene>
    <name evidence="2" type="ORF">B9Z44_10745</name>
</gene>
<comment type="caution">
    <text evidence="2">The sequence shown here is derived from an EMBL/GenBank/DDBJ whole genome shotgun (WGS) entry which is preliminary data.</text>
</comment>
<keyword evidence="1" id="KW-0732">Signal</keyword>
<dbReference type="RefSeq" id="WP_108359194.1">
    <property type="nucleotide sequence ID" value="NZ_NESP01000001.1"/>
</dbReference>
<dbReference type="EMBL" id="NESP01000001">
    <property type="protein sequence ID" value="PUE60012.1"/>
    <property type="molecule type" value="Genomic_DNA"/>
</dbReference>
<keyword evidence="3" id="KW-1185">Reference proteome</keyword>
<sequence length="183" mass="19780">MHFPYNLRALLLSTVLAGALGATSAQAADNDLYDWQPCPDSLAVEGGAQPTKKWDLTISPYTHHWSNNPEHKQVILVALDSHVSGGRFCGLALFTNSFGQGSAYAYVGKQWDGILGNPKLFTKVSAGLLYGYRGAYKEKIPFNNYGIAPAIIPSLGYAFTPKDSAQVFLLGNAGVLFAYARSF</sequence>
<name>A0A315EVL5_9BURK</name>
<evidence type="ECO:0000313" key="3">
    <source>
        <dbReference type="Proteomes" id="UP000251341"/>
    </source>
</evidence>
<evidence type="ECO:0000256" key="1">
    <source>
        <dbReference type="SAM" id="SignalP"/>
    </source>
</evidence>
<protein>
    <recommendedName>
        <fullName evidence="4">Sn-glycerol-3-phosphate transporter</fullName>
    </recommendedName>
</protein>
<proteinExistence type="predicted"/>
<reference evidence="2 3" key="1">
    <citation type="submission" date="2017-04" db="EMBL/GenBank/DDBJ databases">
        <title>Unexpected and diverse lifestyles within the genus Limnohabitans.</title>
        <authorList>
            <person name="Kasalicky V."/>
            <person name="Mehrshad M."/>
            <person name="Andrei S.-A."/>
            <person name="Salcher M."/>
            <person name="Kratochvilova H."/>
            <person name="Simek K."/>
            <person name="Ghai R."/>
        </authorList>
    </citation>
    <scope>NUCLEOTIDE SEQUENCE [LARGE SCALE GENOMIC DNA]</scope>
    <source>
        <strain evidence="2 3">MWH-C5</strain>
    </source>
</reference>
<feature type="chain" id="PRO_5016336894" description="Sn-glycerol-3-phosphate transporter" evidence="1">
    <location>
        <begin position="28"/>
        <end position="183"/>
    </location>
</feature>